<proteinExistence type="predicted"/>
<evidence type="ECO:0000256" key="1">
    <source>
        <dbReference type="SAM" id="Phobius"/>
    </source>
</evidence>
<keyword evidence="1" id="KW-1133">Transmembrane helix</keyword>
<keyword evidence="1" id="KW-0812">Transmembrane</keyword>
<keyword evidence="1" id="KW-0472">Membrane</keyword>
<dbReference type="AlphaFoldDB" id="A0A0V0IFA0"/>
<organism evidence="2">
    <name type="scientific">Solanum chacoense</name>
    <name type="common">Chaco potato</name>
    <dbReference type="NCBI Taxonomy" id="4108"/>
    <lineage>
        <taxon>Eukaryota</taxon>
        <taxon>Viridiplantae</taxon>
        <taxon>Streptophyta</taxon>
        <taxon>Embryophyta</taxon>
        <taxon>Tracheophyta</taxon>
        <taxon>Spermatophyta</taxon>
        <taxon>Magnoliopsida</taxon>
        <taxon>eudicotyledons</taxon>
        <taxon>Gunneridae</taxon>
        <taxon>Pentapetalae</taxon>
        <taxon>asterids</taxon>
        <taxon>lamiids</taxon>
        <taxon>Solanales</taxon>
        <taxon>Solanaceae</taxon>
        <taxon>Solanoideae</taxon>
        <taxon>Solaneae</taxon>
        <taxon>Solanum</taxon>
    </lineage>
</organism>
<accession>A0A0V0IFA0</accession>
<feature type="transmembrane region" description="Helical" evidence="1">
    <location>
        <begin position="12"/>
        <end position="36"/>
    </location>
</feature>
<feature type="transmembrane region" description="Helical" evidence="1">
    <location>
        <begin position="56"/>
        <end position="76"/>
    </location>
</feature>
<evidence type="ECO:0000313" key="2">
    <source>
        <dbReference type="EMBL" id="JAP30967.1"/>
    </source>
</evidence>
<name>A0A0V0IFA0_SOLCH</name>
<reference evidence="2" key="1">
    <citation type="submission" date="2015-12" db="EMBL/GenBank/DDBJ databases">
        <title>Gene expression during late stages of embryo sac development: a critical building block for successful pollen-pistil interactions.</title>
        <authorList>
            <person name="Liu Y."/>
            <person name="Joly V."/>
            <person name="Sabar M."/>
            <person name="Matton D.P."/>
        </authorList>
    </citation>
    <scope>NUCLEOTIDE SEQUENCE</scope>
</reference>
<dbReference type="EMBL" id="GEDG01007530">
    <property type="protein sequence ID" value="JAP30967.1"/>
    <property type="molecule type" value="Transcribed_RNA"/>
</dbReference>
<sequence length="77" mass="8839">MKLLIRASLPPIERYCLCQVACLFSIFYTTTVHIQVDFNFSPRGRPSQVVGKDLTLQHIMSASTWISISVNCFLFVW</sequence>
<protein>
    <submittedName>
        <fullName evidence="2">Putative ovule protein</fullName>
    </submittedName>
</protein>